<dbReference type="RefSeq" id="WP_146621088.1">
    <property type="nucleotide sequence ID" value="NZ_BJCC01000004.1"/>
</dbReference>
<comment type="caution">
    <text evidence="1">The sequence shown here is derived from an EMBL/GenBank/DDBJ whole genome shotgun (WGS) entry which is preliminary data.</text>
</comment>
<dbReference type="OrthoDB" id="9127144at2"/>
<name>A0A4P5PGG9_9ENTE</name>
<sequence>MTIQFVSVSQENYLECIDLSVDDTQNRYIAPNVFSLVQAAYDPEMYPLAISNNETRVGFILFHLDEELSG</sequence>
<protein>
    <submittedName>
        <fullName evidence="1">Uncharacterized protein</fullName>
    </submittedName>
</protein>
<accession>A0A4P5PGG9</accession>
<evidence type="ECO:0000313" key="2">
    <source>
        <dbReference type="Proteomes" id="UP000290567"/>
    </source>
</evidence>
<keyword evidence="2" id="KW-1185">Reference proteome</keyword>
<proteinExistence type="predicted"/>
<dbReference type="AlphaFoldDB" id="A0A4P5PGG9"/>
<organism evidence="1 2">
    <name type="scientific">Enterococcus florum</name>
    <dbReference type="NCBI Taxonomy" id="2480627"/>
    <lineage>
        <taxon>Bacteria</taxon>
        <taxon>Bacillati</taxon>
        <taxon>Bacillota</taxon>
        <taxon>Bacilli</taxon>
        <taxon>Lactobacillales</taxon>
        <taxon>Enterococcaceae</taxon>
        <taxon>Enterococcus</taxon>
    </lineage>
</organism>
<evidence type="ECO:0000313" key="1">
    <source>
        <dbReference type="EMBL" id="GCF92583.1"/>
    </source>
</evidence>
<dbReference type="EMBL" id="BJCC01000004">
    <property type="protein sequence ID" value="GCF92583.1"/>
    <property type="molecule type" value="Genomic_DNA"/>
</dbReference>
<dbReference type="Proteomes" id="UP000290567">
    <property type="component" value="Unassembled WGS sequence"/>
</dbReference>
<gene>
    <name evidence="1" type="ORF">NRIC_04740</name>
</gene>
<reference evidence="2" key="1">
    <citation type="submission" date="2019-02" db="EMBL/GenBank/DDBJ databases">
        <title>Draft genome sequence of Enterococcus sp. Gos25-1.</title>
        <authorList>
            <person name="Tanaka N."/>
            <person name="Shiwa Y."/>
            <person name="Fujita N."/>
        </authorList>
    </citation>
    <scope>NUCLEOTIDE SEQUENCE [LARGE SCALE GENOMIC DNA]</scope>
    <source>
        <strain evidence="2">Gos25-1</strain>
    </source>
</reference>